<name>A0ACC0W641_9STRA</name>
<accession>A0ACC0W641</accession>
<organism evidence="1 2">
    <name type="scientific">Peronosclerospora sorghi</name>
    <dbReference type="NCBI Taxonomy" id="230839"/>
    <lineage>
        <taxon>Eukaryota</taxon>
        <taxon>Sar</taxon>
        <taxon>Stramenopiles</taxon>
        <taxon>Oomycota</taxon>
        <taxon>Peronosporomycetes</taxon>
        <taxon>Peronosporales</taxon>
        <taxon>Peronosporaceae</taxon>
        <taxon>Peronosclerospora</taxon>
    </lineage>
</organism>
<sequence length="307" mass="36372">MIKSCDLLVLTLVYLAHHIVVSALGHRDAPLALAAFNFDQSSRPSSDGKRQLREKDIVRDARDEERGVSSFVSRISFWKKGPIKDKKLEKFLHEKWLRKQRPSDHKRPVQDLDVLRFLEKHDVDHDQLKRQFDAQGRSYTFDRVTLDEAMIEKYKRFRERYPSGYLNMDELLKKKKFNPHDENHRILFFQEYADNKAELSLELLLEKYGYKKTEIDGLLELYKPYRHTISGLKSVNNREAYRRHIAQDDIFRMMTEYQITPDGLNKLFKLDKSYSVHGNMITPAFVDEYTKYVKNLAEKRAKVEGQP</sequence>
<keyword evidence="2" id="KW-1185">Reference proteome</keyword>
<evidence type="ECO:0000313" key="2">
    <source>
        <dbReference type="Proteomes" id="UP001163321"/>
    </source>
</evidence>
<gene>
    <name evidence="1" type="ORF">PsorP6_005709</name>
</gene>
<comment type="caution">
    <text evidence="1">The sequence shown here is derived from an EMBL/GenBank/DDBJ whole genome shotgun (WGS) entry which is preliminary data.</text>
</comment>
<dbReference type="EMBL" id="CM047583">
    <property type="protein sequence ID" value="KAI9913176.1"/>
    <property type="molecule type" value="Genomic_DNA"/>
</dbReference>
<proteinExistence type="predicted"/>
<dbReference type="Proteomes" id="UP001163321">
    <property type="component" value="Chromosome 4"/>
</dbReference>
<reference evidence="1 2" key="1">
    <citation type="journal article" date="2022" name="bioRxiv">
        <title>The genome of the oomycete Peronosclerospora sorghi, a cosmopolitan pathogen of maize and sorghum, is inflated with dispersed pseudogenes.</title>
        <authorList>
            <person name="Fletcher K."/>
            <person name="Martin F."/>
            <person name="Isakeit T."/>
            <person name="Cavanaugh K."/>
            <person name="Magill C."/>
            <person name="Michelmore R."/>
        </authorList>
    </citation>
    <scope>NUCLEOTIDE SEQUENCE [LARGE SCALE GENOMIC DNA]</scope>
    <source>
        <strain evidence="1">P6</strain>
    </source>
</reference>
<evidence type="ECO:0000313" key="1">
    <source>
        <dbReference type="EMBL" id="KAI9913176.1"/>
    </source>
</evidence>
<protein>
    <submittedName>
        <fullName evidence="1">Uncharacterized protein</fullName>
    </submittedName>
</protein>